<protein>
    <submittedName>
        <fullName evidence="1">Uncharacterized protein</fullName>
    </submittedName>
</protein>
<evidence type="ECO:0000313" key="2">
    <source>
        <dbReference type="Proteomes" id="UP000006001"/>
    </source>
</evidence>
<reference evidence="1" key="1">
    <citation type="submission" date="2009-10" db="EMBL/GenBank/DDBJ databases">
        <authorList>
            <person name="Weinstock G."/>
            <person name="Sodergren E."/>
            <person name="Clifton S."/>
            <person name="Fulton L."/>
            <person name="Fulton B."/>
            <person name="Courtney L."/>
            <person name="Fronick C."/>
            <person name="Harrison M."/>
            <person name="Strong C."/>
            <person name="Farmer C."/>
            <person name="Delahaunty K."/>
            <person name="Markovic C."/>
            <person name="Hall O."/>
            <person name="Minx P."/>
            <person name="Tomlinson C."/>
            <person name="Mitreva M."/>
            <person name="Nelson J."/>
            <person name="Hou S."/>
            <person name="Wollam A."/>
            <person name="Pepin K.H."/>
            <person name="Johnson M."/>
            <person name="Bhonagiri V."/>
            <person name="Nash W.E."/>
            <person name="Warren W."/>
            <person name="Chinwalla A."/>
            <person name="Mardis E.R."/>
            <person name="Wilson R.K."/>
        </authorList>
    </citation>
    <scope>NUCLEOTIDE SEQUENCE [LARGE SCALE GENOMIC DNA]</scope>
    <source>
        <strain evidence="1">ATCC 700122</strain>
    </source>
</reference>
<gene>
    <name evidence="1" type="ORF">HMPREF0762_00697</name>
</gene>
<keyword evidence="2" id="KW-1185">Reference proteome</keyword>
<dbReference type="Proteomes" id="UP000006001">
    <property type="component" value="Unassembled WGS sequence"/>
</dbReference>
<accession>D0WFU7</accession>
<organism evidence="1 2">
    <name type="scientific">Slackia exigua (strain ATCC 700122 / DSM 15923 / CIP 105133 / JCM 11022 / KCTC 5966 / S-7)</name>
    <dbReference type="NCBI Taxonomy" id="649764"/>
    <lineage>
        <taxon>Bacteria</taxon>
        <taxon>Bacillati</taxon>
        <taxon>Actinomycetota</taxon>
        <taxon>Coriobacteriia</taxon>
        <taxon>Eggerthellales</taxon>
        <taxon>Eggerthellaceae</taxon>
        <taxon>Slackia</taxon>
    </lineage>
</organism>
<dbReference type="AlphaFoldDB" id="D0WFU7"/>
<dbReference type="HOGENOM" id="CLU_3296605_0_0_11"/>
<dbReference type="EMBL" id="ACUX02000006">
    <property type="protein sequence ID" value="EEZ61360.1"/>
    <property type="molecule type" value="Genomic_DNA"/>
</dbReference>
<comment type="caution">
    <text evidence="1">The sequence shown here is derived from an EMBL/GenBank/DDBJ whole genome shotgun (WGS) entry which is preliminary data.</text>
</comment>
<sequence>MSDACEAFLLCAAELSAVVRIASTPCREKPIEACRGGKHA</sequence>
<proteinExistence type="predicted"/>
<dbReference type="STRING" id="649764.HMPREF0762_00697"/>
<name>D0WFU7_SLAES</name>
<evidence type="ECO:0000313" key="1">
    <source>
        <dbReference type="EMBL" id="EEZ61360.1"/>
    </source>
</evidence>